<name>R9PTI0_AGAAL</name>
<feature type="domain" description="HTH lysR-type" evidence="6">
    <location>
        <begin position="1"/>
        <end position="58"/>
    </location>
</feature>
<dbReference type="InterPro" id="IPR036390">
    <property type="entry name" value="WH_DNA-bd_sf"/>
</dbReference>
<proteinExistence type="inferred from homology"/>
<dbReference type="PROSITE" id="PS50931">
    <property type="entry name" value="HTH_LYSR"/>
    <property type="match status" value="1"/>
</dbReference>
<dbReference type="SUPFAM" id="SSF46785">
    <property type="entry name" value="Winged helix' DNA-binding domain"/>
    <property type="match status" value="1"/>
</dbReference>
<dbReference type="PRINTS" id="PR00039">
    <property type="entry name" value="HTHLYSR"/>
</dbReference>
<evidence type="ECO:0000256" key="2">
    <source>
        <dbReference type="ARBA" id="ARBA00023015"/>
    </source>
</evidence>
<dbReference type="Proteomes" id="UP000014461">
    <property type="component" value="Unassembled WGS sequence"/>
</dbReference>
<dbReference type="GO" id="GO:0003700">
    <property type="term" value="F:DNA-binding transcription factor activity"/>
    <property type="evidence" value="ECO:0007669"/>
    <property type="project" value="InterPro"/>
</dbReference>
<evidence type="ECO:0000256" key="4">
    <source>
        <dbReference type="ARBA" id="ARBA00023159"/>
    </source>
</evidence>
<dbReference type="Pfam" id="PF00126">
    <property type="entry name" value="HTH_1"/>
    <property type="match status" value="1"/>
</dbReference>
<dbReference type="GO" id="GO:0003677">
    <property type="term" value="F:DNA binding"/>
    <property type="evidence" value="ECO:0007669"/>
    <property type="project" value="UniProtKB-KW"/>
</dbReference>
<keyword evidence="2" id="KW-0805">Transcription regulation</keyword>
<dbReference type="InterPro" id="IPR005119">
    <property type="entry name" value="LysR_subst-bd"/>
</dbReference>
<dbReference type="PANTHER" id="PTHR30346">
    <property type="entry name" value="TRANSCRIPTIONAL DUAL REGULATOR HCAR-RELATED"/>
    <property type="match status" value="1"/>
</dbReference>
<dbReference type="Gene3D" id="3.40.190.290">
    <property type="match status" value="1"/>
</dbReference>
<keyword evidence="3" id="KW-0238">DNA-binding</keyword>
<dbReference type="InterPro" id="IPR036388">
    <property type="entry name" value="WH-like_DNA-bd_sf"/>
</dbReference>
<evidence type="ECO:0000256" key="3">
    <source>
        <dbReference type="ARBA" id="ARBA00023125"/>
    </source>
</evidence>
<dbReference type="EMBL" id="BARX01000016">
    <property type="protein sequence ID" value="GAD02456.1"/>
    <property type="molecule type" value="Genomic_DNA"/>
</dbReference>
<dbReference type="GO" id="GO:0032993">
    <property type="term" value="C:protein-DNA complex"/>
    <property type="evidence" value="ECO:0007669"/>
    <property type="project" value="TreeGrafter"/>
</dbReference>
<dbReference type="PANTHER" id="PTHR30346:SF26">
    <property type="entry name" value="HYDROGEN PEROXIDE-INDUCIBLE GENES ACTIVATOR"/>
    <property type="match status" value="1"/>
</dbReference>
<keyword evidence="8" id="KW-1185">Reference proteome</keyword>
<dbReference type="Pfam" id="PF03466">
    <property type="entry name" value="LysR_substrate"/>
    <property type="match status" value="1"/>
</dbReference>
<organism evidence="7 8">
    <name type="scientific">Agarivorans albus MKT 106</name>
    <dbReference type="NCBI Taxonomy" id="1331007"/>
    <lineage>
        <taxon>Bacteria</taxon>
        <taxon>Pseudomonadati</taxon>
        <taxon>Pseudomonadota</taxon>
        <taxon>Gammaproteobacteria</taxon>
        <taxon>Alteromonadales</taxon>
        <taxon>Alteromonadaceae</taxon>
        <taxon>Agarivorans</taxon>
    </lineage>
</organism>
<gene>
    <name evidence="7" type="ORF">AALB_2536</name>
</gene>
<keyword evidence="4" id="KW-0010">Activator</keyword>
<dbReference type="InterPro" id="IPR000847">
    <property type="entry name" value="LysR_HTH_N"/>
</dbReference>
<sequence length="281" mass="31311">MDARLLRSFVAVFEERSMTAAAERCYVSQPSLSSAIKQLESELGVQLFIRHKRGVDLTDQAHHLYPMAVQTLGQLKRMSNLFAEQPASLPIKLANFDDLSPSLLAKFIQHCKSQQPLFNFELLDHQDKSAQARLTLDVFKQEDELFIPLWQEDYVLCVPRQHPLAQQNQVEIAALNNYNFIECVVCEAHQQTLSLLASQGFAVNLVAKAQHKTQVKHLVNAGIGISFLPTGVLETAPQLQQVKLLAPRMYRSIGLCIKASASAKPALAALIDAANTWPNNN</sequence>
<accession>R9PTI0</accession>
<dbReference type="AlphaFoldDB" id="R9PTI0"/>
<dbReference type="OrthoDB" id="9803735at2"/>
<dbReference type="Gene3D" id="1.10.10.10">
    <property type="entry name" value="Winged helix-like DNA-binding domain superfamily/Winged helix DNA-binding domain"/>
    <property type="match status" value="1"/>
</dbReference>
<evidence type="ECO:0000313" key="8">
    <source>
        <dbReference type="Proteomes" id="UP000014461"/>
    </source>
</evidence>
<dbReference type="FunFam" id="1.10.10.10:FF:000001">
    <property type="entry name" value="LysR family transcriptional regulator"/>
    <property type="match status" value="1"/>
</dbReference>
<dbReference type="SUPFAM" id="SSF53850">
    <property type="entry name" value="Periplasmic binding protein-like II"/>
    <property type="match status" value="1"/>
</dbReference>
<evidence type="ECO:0000313" key="7">
    <source>
        <dbReference type="EMBL" id="GAD02456.1"/>
    </source>
</evidence>
<dbReference type="STRING" id="1331007.AALB_2536"/>
<reference evidence="7" key="1">
    <citation type="journal article" date="2013" name="Genome Announc.">
        <title>Draft Genome Sequence of Agarivorans albus Strain MKT 106T, an Agarolytic Marine Bacterium.</title>
        <authorList>
            <person name="Yasuike M."/>
            <person name="Nakamura Y."/>
            <person name="Kai W."/>
            <person name="Fujiwara A."/>
            <person name="Fukui Y."/>
            <person name="Satomi M."/>
            <person name="Sano M."/>
        </authorList>
    </citation>
    <scope>NUCLEOTIDE SEQUENCE [LARGE SCALE GENOMIC DNA]</scope>
</reference>
<protein>
    <submittedName>
        <fullName evidence="7">Hydrogen peroxide-inducible genes activator</fullName>
    </submittedName>
</protein>
<evidence type="ECO:0000256" key="5">
    <source>
        <dbReference type="ARBA" id="ARBA00023163"/>
    </source>
</evidence>
<comment type="similarity">
    <text evidence="1">Belongs to the LysR transcriptional regulatory family.</text>
</comment>
<keyword evidence="5" id="KW-0804">Transcription</keyword>
<evidence type="ECO:0000259" key="6">
    <source>
        <dbReference type="PROSITE" id="PS50931"/>
    </source>
</evidence>
<dbReference type="RefSeq" id="WP_016402223.1">
    <property type="nucleotide sequence ID" value="NZ_BARX01000016.1"/>
</dbReference>
<evidence type="ECO:0000256" key="1">
    <source>
        <dbReference type="ARBA" id="ARBA00009437"/>
    </source>
</evidence>
<dbReference type="CDD" id="cd05466">
    <property type="entry name" value="PBP2_LTTR_substrate"/>
    <property type="match status" value="1"/>
</dbReference>
<comment type="caution">
    <text evidence="7">The sequence shown here is derived from an EMBL/GenBank/DDBJ whole genome shotgun (WGS) entry which is preliminary data.</text>
</comment>